<feature type="region of interest" description="Disordered" evidence="1">
    <location>
        <begin position="75"/>
        <end position="146"/>
    </location>
</feature>
<dbReference type="Proteomes" id="UP000602510">
    <property type="component" value="Unassembled WGS sequence"/>
</dbReference>
<evidence type="ECO:0008006" key="6">
    <source>
        <dbReference type="Google" id="ProtNLM"/>
    </source>
</evidence>
<feature type="region of interest" description="Disordered" evidence="1">
    <location>
        <begin position="181"/>
        <end position="207"/>
    </location>
</feature>
<feature type="compositionally biased region" description="Basic and acidic residues" evidence="1">
    <location>
        <begin position="368"/>
        <end position="379"/>
    </location>
</feature>
<feature type="compositionally biased region" description="Polar residues" evidence="1">
    <location>
        <begin position="316"/>
        <end position="326"/>
    </location>
</feature>
<feature type="region of interest" description="Disordered" evidence="1">
    <location>
        <begin position="358"/>
        <end position="431"/>
    </location>
</feature>
<evidence type="ECO:0000256" key="2">
    <source>
        <dbReference type="SAM" id="Phobius"/>
    </source>
</evidence>
<keyword evidence="2" id="KW-1133">Transmembrane helix</keyword>
<sequence>MLFLPLEEDSLVFRLCLYYGALVLLLELCVPLLFQRRVRVEIPRLPLRAPIVPLTTRVFQQRRLALRQQVAALQRDLAETPRRPPQKRRQPSSASEAKQRSIALAPFASPTSSVKKIPKSSRKTSETKRKSERNQELRNKRPAETVMQMPMAMSDFLANTAPRRGGFSFNEIREDEIVEENREEKEDRTHMMNTRQARRSESPTFSGRRPVRLVEDVETAAYTGPSEAATRLEALIGARRRRRESYQLSYDPPPPVPARNRAAVPVSAPVEPARISNVDSSLDVKTTVPAASLETSLEHGASQVPKLARQKDRTPIEQQNEQTSIGANEETKESERSEPQTDFQTFCASFASGGSAAAQVATKRKHHEAFESDAEKTNDSVRIARQSVEKRKHPRILEKNIEQPEGNAATATSHPLDKRSHYEAFGSDDEKEIDDAVEAHQVLEKRSHDQALGTTKGQERPQEKTPRINRRISFGDEVDALIASPPMGAPGECSTGKRKHKQAFGMLDDEDDDAEWRDSLAFRPHRVD</sequence>
<dbReference type="AlphaFoldDB" id="A0A833T0K4"/>
<feature type="compositionally biased region" description="Basic and acidic residues" evidence="1">
    <location>
        <begin position="123"/>
        <end position="143"/>
    </location>
</feature>
<feature type="region of interest" description="Disordered" evidence="1">
    <location>
        <begin position="444"/>
        <end position="472"/>
    </location>
</feature>
<dbReference type="Proteomes" id="UP000704712">
    <property type="component" value="Unassembled WGS sequence"/>
</dbReference>
<dbReference type="EMBL" id="WSZM01000079">
    <property type="protein sequence ID" value="KAF4043828.1"/>
    <property type="molecule type" value="Genomic_DNA"/>
</dbReference>
<keyword evidence="2" id="KW-0472">Membrane</keyword>
<feature type="region of interest" description="Disordered" evidence="1">
    <location>
        <begin position="484"/>
        <end position="513"/>
    </location>
</feature>
<name>A0A833T0K4_PHYIN</name>
<organism evidence="3 5">
    <name type="scientific">Phytophthora infestans</name>
    <name type="common">Potato late blight agent</name>
    <name type="synonym">Botrytis infestans</name>
    <dbReference type="NCBI Taxonomy" id="4787"/>
    <lineage>
        <taxon>Eukaryota</taxon>
        <taxon>Sar</taxon>
        <taxon>Stramenopiles</taxon>
        <taxon>Oomycota</taxon>
        <taxon>Peronosporomycetes</taxon>
        <taxon>Peronosporales</taxon>
        <taxon>Peronosporaceae</taxon>
        <taxon>Phytophthora</taxon>
    </lineage>
</organism>
<keyword evidence="5" id="KW-1185">Reference proteome</keyword>
<comment type="caution">
    <text evidence="3">The sequence shown here is derived from an EMBL/GenBank/DDBJ whole genome shotgun (WGS) entry which is preliminary data.</text>
</comment>
<feature type="compositionally biased region" description="Basic and acidic residues" evidence="1">
    <location>
        <begin position="457"/>
        <end position="466"/>
    </location>
</feature>
<evidence type="ECO:0000313" key="4">
    <source>
        <dbReference type="EMBL" id="KAF4136931.1"/>
    </source>
</evidence>
<keyword evidence="2" id="KW-0812">Transmembrane</keyword>
<accession>A0A833T0K4</accession>
<feature type="compositionally biased region" description="Basic and acidic residues" evidence="1">
    <location>
        <begin position="181"/>
        <end position="190"/>
    </location>
</feature>
<gene>
    <name evidence="3" type="ORF">GN244_ATG03699</name>
    <name evidence="4" type="ORF">GN958_ATG13921</name>
</gene>
<evidence type="ECO:0000313" key="3">
    <source>
        <dbReference type="EMBL" id="KAF4043828.1"/>
    </source>
</evidence>
<feature type="transmembrane region" description="Helical" evidence="2">
    <location>
        <begin position="12"/>
        <end position="34"/>
    </location>
</feature>
<feature type="compositionally biased region" description="Basic and acidic residues" evidence="1">
    <location>
        <begin position="329"/>
        <end position="339"/>
    </location>
</feature>
<feature type="region of interest" description="Disordered" evidence="1">
    <location>
        <begin position="293"/>
        <end position="340"/>
    </location>
</feature>
<evidence type="ECO:0000313" key="5">
    <source>
        <dbReference type="Proteomes" id="UP000602510"/>
    </source>
</evidence>
<dbReference type="EMBL" id="JAACNO010001887">
    <property type="protein sequence ID" value="KAF4136931.1"/>
    <property type="molecule type" value="Genomic_DNA"/>
</dbReference>
<evidence type="ECO:0000256" key="1">
    <source>
        <dbReference type="SAM" id="MobiDB-lite"/>
    </source>
</evidence>
<protein>
    <recommendedName>
        <fullName evidence="6">Transmembrane protein</fullName>
    </recommendedName>
</protein>
<reference evidence="3" key="1">
    <citation type="submission" date="2020-04" db="EMBL/GenBank/DDBJ databases">
        <title>Hybrid Assembly of Korean Phytophthora infestans isolates.</title>
        <authorList>
            <person name="Prokchorchik M."/>
            <person name="Lee Y."/>
            <person name="Seo J."/>
            <person name="Cho J.-H."/>
            <person name="Park Y.-E."/>
            <person name="Jang D.-C."/>
            <person name="Im J.-S."/>
            <person name="Choi J.-G."/>
            <person name="Park H.-J."/>
            <person name="Lee G.-B."/>
            <person name="Lee Y.-G."/>
            <person name="Hong S.-Y."/>
            <person name="Cho K."/>
            <person name="Sohn K.H."/>
        </authorList>
    </citation>
    <scope>NUCLEOTIDE SEQUENCE</scope>
    <source>
        <strain evidence="3">KR_1_A1</strain>
        <strain evidence="4">KR_2_A2</strain>
    </source>
</reference>
<proteinExistence type="predicted"/>